<dbReference type="AlphaFoldDB" id="A0A2W5PTK8"/>
<evidence type="ECO:0000313" key="2">
    <source>
        <dbReference type="EMBL" id="PZQ68128.1"/>
    </source>
</evidence>
<feature type="region of interest" description="Disordered" evidence="1">
    <location>
        <begin position="1"/>
        <end position="42"/>
    </location>
</feature>
<accession>A0A2W5PTK8</accession>
<dbReference type="Proteomes" id="UP000249135">
    <property type="component" value="Unassembled WGS sequence"/>
</dbReference>
<organism evidence="2 3">
    <name type="scientific">Variovorax paradoxus</name>
    <dbReference type="NCBI Taxonomy" id="34073"/>
    <lineage>
        <taxon>Bacteria</taxon>
        <taxon>Pseudomonadati</taxon>
        <taxon>Pseudomonadota</taxon>
        <taxon>Betaproteobacteria</taxon>
        <taxon>Burkholderiales</taxon>
        <taxon>Comamonadaceae</taxon>
        <taxon>Variovorax</taxon>
    </lineage>
</organism>
<evidence type="ECO:0000256" key="1">
    <source>
        <dbReference type="SAM" id="MobiDB-lite"/>
    </source>
</evidence>
<evidence type="ECO:0000313" key="3">
    <source>
        <dbReference type="Proteomes" id="UP000249135"/>
    </source>
</evidence>
<gene>
    <name evidence="2" type="ORF">DI563_20755</name>
</gene>
<comment type="caution">
    <text evidence="2">The sequence shown here is derived from an EMBL/GenBank/DDBJ whole genome shotgun (WGS) entry which is preliminary data.</text>
</comment>
<protein>
    <submittedName>
        <fullName evidence="2">Uncharacterized protein</fullName>
    </submittedName>
</protein>
<reference evidence="2 3" key="1">
    <citation type="submission" date="2017-08" db="EMBL/GenBank/DDBJ databases">
        <title>Infants hospitalized years apart are colonized by the same room-sourced microbial strains.</title>
        <authorList>
            <person name="Brooks B."/>
            <person name="Olm M.R."/>
            <person name="Firek B.A."/>
            <person name="Baker R."/>
            <person name="Thomas B.C."/>
            <person name="Morowitz M.J."/>
            <person name="Banfield J.F."/>
        </authorList>
    </citation>
    <scope>NUCLEOTIDE SEQUENCE [LARGE SCALE GENOMIC DNA]</scope>
    <source>
        <strain evidence="2">S2_005_003_R2_41</strain>
    </source>
</reference>
<dbReference type="EMBL" id="QFPP01000329">
    <property type="protein sequence ID" value="PZQ68128.1"/>
    <property type="molecule type" value="Genomic_DNA"/>
</dbReference>
<proteinExistence type="predicted"/>
<sequence>MCKRSAQARQGRRRQGSKPDGRDSARSAGRSPRTLASRGSKELGKLLRWNTPCLSDDVLSLGSYLAPRPDRQGIFGSEARALNPHGDWLSGDQVA</sequence>
<name>A0A2W5PTK8_VARPD</name>